<dbReference type="EMBL" id="CAJNDS010002191">
    <property type="protein sequence ID" value="CAE7365758.1"/>
    <property type="molecule type" value="Genomic_DNA"/>
</dbReference>
<keyword evidence="2" id="KW-1185">Reference proteome</keyword>
<evidence type="ECO:0000313" key="1">
    <source>
        <dbReference type="EMBL" id="CAE7365758.1"/>
    </source>
</evidence>
<dbReference type="OrthoDB" id="429099at2759"/>
<dbReference type="Proteomes" id="UP000604046">
    <property type="component" value="Unassembled WGS sequence"/>
</dbReference>
<reference evidence="1" key="1">
    <citation type="submission" date="2021-02" db="EMBL/GenBank/DDBJ databases">
        <authorList>
            <person name="Dougan E. K."/>
            <person name="Rhodes N."/>
            <person name="Thang M."/>
            <person name="Chan C."/>
        </authorList>
    </citation>
    <scope>NUCLEOTIDE SEQUENCE</scope>
</reference>
<proteinExistence type="predicted"/>
<evidence type="ECO:0000313" key="2">
    <source>
        <dbReference type="Proteomes" id="UP000604046"/>
    </source>
</evidence>
<accession>A0A812QDE7</accession>
<comment type="caution">
    <text evidence="1">The sequence shown here is derived from an EMBL/GenBank/DDBJ whole genome shotgun (WGS) entry which is preliminary data.</text>
</comment>
<protein>
    <submittedName>
        <fullName evidence="1">Uncharacterized protein</fullName>
    </submittedName>
</protein>
<gene>
    <name evidence="1" type="ORF">SNAT2548_LOCUS19837</name>
</gene>
<name>A0A812QDE7_9DINO</name>
<sequence>MIMLRLGCRQPLQQCCKAPTNCQPATCLVAARGLVTIPFEELRSRISIDKGWQTRDAYAGCQLATLSPQSRGHVLERAVRSIYAQLQPGCVISDPTPGQRCDGRRRSLHQAEYDWMCDARRVECKTGQLCWSEKHSVWTVSFHNIKFELLDELLLIMYTPFRIHLLLHDHKSGVSCTGSRAASRGVRVKYSSPKHVRSCAAATQAILEQFACQLVASEPTSHEAVQQAYGHYGRSMAAQKASAAFRDHPLGGMTPTARGMYIEQLVWEVDRMLYPSSHFRSQLHTARQDWFRDNLRVECKHGRLYLSAGRWTCRFSAIKFQSFDSLYLAIDSPAGIFILQHAGDKFRSTSGVETAHMGENIAVRAPKRVVDCHEAAQIVVDKLVQTGSKHLATIHFHGSGISQLPTGNMPV</sequence>
<organism evidence="1 2">
    <name type="scientific">Symbiodinium natans</name>
    <dbReference type="NCBI Taxonomy" id="878477"/>
    <lineage>
        <taxon>Eukaryota</taxon>
        <taxon>Sar</taxon>
        <taxon>Alveolata</taxon>
        <taxon>Dinophyceae</taxon>
        <taxon>Suessiales</taxon>
        <taxon>Symbiodiniaceae</taxon>
        <taxon>Symbiodinium</taxon>
    </lineage>
</organism>
<dbReference type="AlphaFoldDB" id="A0A812QDE7"/>